<reference evidence="3" key="1">
    <citation type="submission" date="2016-01" db="EMBL/GenBank/DDBJ databases">
        <authorList>
            <person name="Regsiter A."/>
            <person name="william w."/>
        </authorList>
    </citation>
    <scope>NUCLEOTIDE SEQUENCE [LARGE SCALE GENOMIC DNA]</scope>
    <source>
        <strain evidence="3">CFBP 6623</strain>
    </source>
</reference>
<keyword evidence="3" id="KW-1185">Reference proteome</keyword>
<accession>A0A1S7PXF9</accession>
<dbReference type="EMBL" id="FBWK01000030">
    <property type="protein sequence ID" value="CUX28049.1"/>
    <property type="molecule type" value="Genomic_DNA"/>
</dbReference>
<evidence type="ECO:0000313" key="2">
    <source>
        <dbReference type="EMBL" id="CUX28049.1"/>
    </source>
</evidence>
<evidence type="ECO:0008006" key="4">
    <source>
        <dbReference type="Google" id="ProtNLM"/>
    </source>
</evidence>
<dbReference type="Pfam" id="PF09489">
    <property type="entry name" value="CbtB"/>
    <property type="match status" value="1"/>
</dbReference>
<proteinExistence type="predicted"/>
<name>A0A1S7PXF9_9HYPH</name>
<sequence>MPAGCPEERNVRVVGSISLCQSRIPVVKCIICGLVALAIRPLLMARGRAGRGVTMSIQQNTANAAVSAKTGSFAQSLTAIVLGLFVVGFVGFSHVEAVHNAAHDTRHANAFPCH</sequence>
<dbReference type="AlphaFoldDB" id="A0A1S7PXF9"/>
<dbReference type="Proteomes" id="UP000191988">
    <property type="component" value="Unassembled WGS sequence"/>
</dbReference>
<keyword evidence="1" id="KW-0812">Transmembrane</keyword>
<evidence type="ECO:0000256" key="1">
    <source>
        <dbReference type="SAM" id="Phobius"/>
    </source>
</evidence>
<evidence type="ECO:0000313" key="3">
    <source>
        <dbReference type="Proteomes" id="UP000191988"/>
    </source>
</evidence>
<dbReference type="STRING" id="1183432.AGR3A_Cc360024"/>
<feature type="transmembrane region" description="Helical" evidence="1">
    <location>
        <begin position="77"/>
        <end position="95"/>
    </location>
</feature>
<dbReference type="NCBIfam" id="TIGR02459">
    <property type="entry name" value="CbtB"/>
    <property type="match status" value="1"/>
</dbReference>
<gene>
    <name evidence="2" type="ORF">AGR3A_Cc360024</name>
</gene>
<keyword evidence="1" id="KW-1133">Transmembrane helix</keyword>
<dbReference type="InterPro" id="IPR012667">
    <property type="entry name" value="CbtB_put"/>
</dbReference>
<protein>
    <recommendedName>
        <fullName evidence="4">Cobalt transporter subunit CbtB</fullName>
    </recommendedName>
</protein>
<organism evidence="2 3">
    <name type="scientific">Agrobacterium tomkonis CFBP 6623</name>
    <dbReference type="NCBI Taxonomy" id="1183432"/>
    <lineage>
        <taxon>Bacteria</taxon>
        <taxon>Pseudomonadati</taxon>
        <taxon>Pseudomonadota</taxon>
        <taxon>Alphaproteobacteria</taxon>
        <taxon>Hyphomicrobiales</taxon>
        <taxon>Rhizobiaceae</taxon>
        <taxon>Rhizobium/Agrobacterium group</taxon>
        <taxon>Agrobacterium</taxon>
        <taxon>Agrobacterium tumefaciens complex</taxon>
    </lineage>
</organism>
<keyword evidence="1" id="KW-0472">Membrane</keyword>